<evidence type="ECO:0000313" key="2">
    <source>
        <dbReference type="EMBL" id="MCJ8208527.1"/>
    </source>
</evidence>
<organism evidence="2 3">
    <name type="scientific">Mucilaginibacter straminoryzae</name>
    <dbReference type="NCBI Taxonomy" id="2932774"/>
    <lineage>
        <taxon>Bacteria</taxon>
        <taxon>Pseudomonadati</taxon>
        <taxon>Bacteroidota</taxon>
        <taxon>Sphingobacteriia</taxon>
        <taxon>Sphingobacteriales</taxon>
        <taxon>Sphingobacteriaceae</taxon>
        <taxon>Mucilaginibacter</taxon>
    </lineage>
</organism>
<feature type="transmembrane region" description="Helical" evidence="1">
    <location>
        <begin position="45"/>
        <end position="66"/>
    </location>
</feature>
<proteinExistence type="predicted"/>
<dbReference type="RefSeq" id="WP_245128356.1">
    <property type="nucleotide sequence ID" value="NZ_JALJEJ010000001.1"/>
</dbReference>
<evidence type="ECO:0000256" key="1">
    <source>
        <dbReference type="SAM" id="Phobius"/>
    </source>
</evidence>
<keyword evidence="3" id="KW-1185">Reference proteome</keyword>
<name>A0A9X1WZJ6_9SPHI</name>
<protein>
    <submittedName>
        <fullName evidence="2">Uncharacterized protein</fullName>
    </submittedName>
</protein>
<feature type="transmembrane region" description="Helical" evidence="1">
    <location>
        <begin position="7"/>
        <end position="25"/>
    </location>
</feature>
<evidence type="ECO:0000313" key="3">
    <source>
        <dbReference type="Proteomes" id="UP001139450"/>
    </source>
</evidence>
<sequence>MRKICIYLMMIGIVLIIAGSFFYTAKPNTAANSSVALIKNNNPTAFRWPVHTGLILFFMGGTFTLASRRKNYTSDMYY</sequence>
<gene>
    <name evidence="2" type="ORF">MUY27_02320</name>
</gene>
<dbReference type="EMBL" id="JALJEJ010000001">
    <property type="protein sequence ID" value="MCJ8208527.1"/>
    <property type="molecule type" value="Genomic_DNA"/>
</dbReference>
<dbReference type="AlphaFoldDB" id="A0A9X1WZJ6"/>
<keyword evidence="1" id="KW-1133">Transmembrane helix</keyword>
<accession>A0A9X1WZJ6</accession>
<comment type="caution">
    <text evidence="2">The sequence shown here is derived from an EMBL/GenBank/DDBJ whole genome shotgun (WGS) entry which is preliminary data.</text>
</comment>
<dbReference type="Proteomes" id="UP001139450">
    <property type="component" value="Unassembled WGS sequence"/>
</dbReference>
<reference evidence="2" key="1">
    <citation type="submission" date="2022-04" db="EMBL/GenBank/DDBJ databases">
        <title>Mucilaginibacter sp. RS28 isolated from freshwater.</title>
        <authorList>
            <person name="Ko S.-R."/>
        </authorList>
    </citation>
    <scope>NUCLEOTIDE SEQUENCE</scope>
    <source>
        <strain evidence="2">RS28</strain>
    </source>
</reference>
<keyword evidence="1" id="KW-0812">Transmembrane</keyword>
<keyword evidence="1" id="KW-0472">Membrane</keyword>